<sequence length="632" mass="69862">MASGPPAGRLGHAHPSAAQRPALNRTGNLMIYRLTVGGRTYRIDADDETSDILQWYIETKGTPEDLAGLSRQQVVARLGRSALPTDFPASDMTIGDKSRENGFWRGWFESTVRDYEEQVLDTAVEAESAGQEQAATSDDGTSPWTPKTRQWTDTPIVADGRVAIVTSRGIVKPSGVVVAGPMPGGDALHKFLVWNWGPKPKEQPQVWFTYEALIGLGVPMDNLPDDLAGLVAKTFQCEVTWNQSGWFTCRFEDHDGTKRKAQIVLAPLLYLDPPPQRPGDMGVAGIEGTPTELPEEETEAVKILADRIAWLAGIGDAGLVPASRWATVGAQLLDRKRQSGRTKAIDACPLPTEVTVEAGADLEPTLPVKWDNRPHRGREDAVDVQVDQRAAYLASAGQVELGFGKPKELHQIKVDVFHEQRPPFGLWRLNLPPAEQMDGLTTKLPLPHPSMHWKEPTTLWVTTRSIQHLTAPVESGGAGLAVEELDIDTAWVWPEQSRLLRGWADALRSKLQEAREAERLDYQQMIKAIYTTYLGRMASDKWPPYQREHQQPAWYAAIRADTRFRALRYAAGIATQHGLYPIAAELDAWIYRVPAGTDPMVLDEKSTANGKYRIKWTSADRAADTAAEGADQ</sequence>
<accession>A0ABQ0KMQ1</accession>
<evidence type="ECO:0000313" key="3">
    <source>
        <dbReference type="Proteomes" id="UP000069773"/>
    </source>
</evidence>
<gene>
    <name evidence="2" type="ORF">RMCN_3386</name>
</gene>
<evidence type="ECO:0000313" key="2">
    <source>
        <dbReference type="EMBL" id="GAT10253.1"/>
    </source>
</evidence>
<evidence type="ECO:0000256" key="1">
    <source>
        <dbReference type="SAM" id="MobiDB-lite"/>
    </source>
</evidence>
<comment type="caution">
    <text evidence="2">The sequence shown here is derived from an EMBL/GenBank/DDBJ whole genome shotgun (WGS) entry which is preliminary data.</text>
</comment>
<reference evidence="2 3" key="1">
    <citation type="journal article" date="2016" name="Genome Announc.">
        <title>Draft Genome Sequences of Five Rapidly Growing Mycobacterium Species, M. thermoresistibile, M. fortuitum subsp. acetamidolyticum, M. canariasense, M. brisbanense, and M. novocastrense.</title>
        <authorList>
            <person name="Katahira K."/>
            <person name="Ogura Y."/>
            <person name="Gotoh Y."/>
            <person name="Hayashi T."/>
        </authorList>
    </citation>
    <scope>NUCLEOTIDE SEQUENCE [LARGE SCALE GENOMIC DNA]</scope>
    <source>
        <strain evidence="2 3">JCM18114</strain>
    </source>
</reference>
<feature type="region of interest" description="Disordered" evidence="1">
    <location>
        <begin position="124"/>
        <end position="152"/>
    </location>
</feature>
<dbReference type="Proteomes" id="UP000069773">
    <property type="component" value="Unassembled WGS sequence"/>
</dbReference>
<organism evidence="2 3">
    <name type="scientific">Mycolicibacterium novocastrense</name>
    <name type="common">Mycobacterium novocastrense</name>
    <dbReference type="NCBI Taxonomy" id="59813"/>
    <lineage>
        <taxon>Bacteria</taxon>
        <taxon>Bacillati</taxon>
        <taxon>Actinomycetota</taxon>
        <taxon>Actinomycetes</taxon>
        <taxon>Mycobacteriales</taxon>
        <taxon>Mycobacteriaceae</taxon>
        <taxon>Mycolicibacterium</taxon>
    </lineage>
</organism>
<keyword evidence="3" id="KW-1185">Reference proteome</keyword>
<feature type="compositionally biased region" description="Polar residues" evidence="1">
    <location>
        <begin position="130"/>
        <end position="152"/>
    </location>
</feature>
<proteinExistence type="predicted"/>
<name>A0ABQ0KMQ1_MYCNV</name>
<feature type="region of interest" description="Disordered" evidence="1">
    <location>
        <begin position="1"/>
        <end position="21"/>
    </location>
</feature>
<dbReference type="EMBL" id="BCTA01000038">
    <property type="protein sequence ID" value="GAT10253.1"/>
    <property type="molecule type" value="Genomic_DNA"/>
</dbReference>
<protein>
    <submittedName>
        <fullName evidence="2">Uncharacterized protein</fullName>
    </submittedName>
</protein>